<dbReference type="GO" id="GO:0008115">
    <property type="term" value="F:sarcosine oxidase activity"/>
    <property type="evidence" value="ECO:0007669"/>
    <property type="project" value="InterPro"/>
</dbReference>
<accession>A0A4Q9GBM1</accession>
<proteinExistence type="predicted"/>
<dbReference type="OrthoDB" id="7159274at2"/>
<dbReference type="Proteomes" id="UP000291613">
    <property type="component" value="Unassembled WGS sequence"/>
</dbReference>
<organism evidence="1 2">
    <name type="scientific">Hansschlegelia quercus</name>
    <dbReference type="NCBI Taxonomy" id="2528245"/>
    <lineage>
        <taxon>Bacteria</taxon>
        <taxon>Pseudomonadati</taxon>
        <taxon>Pseudomonadota</taxon>
        <taxon>Alphaproteobacteria</taxon>
        <taxon>Hyphomicrobiales</taxon>
        <taxon>Methylopilaceae</taxon>
        <taxon>Hansschlegelia</taxon>
    </lineage>
</organism>
<evidence type="ECO:0000313" key="1">
    <source>
        <dbReference type="EMBL" id="TBN47329.1"/>
    </source>
</evidence>
<keyword evidence="2" id="KW-1185">Reference proteome</keyword>
<dbReference type="GO" id="GO:0046653">
    <property type="term" value="P:tetrahydrofolate metabolic process"/>
    <property type="evidence" value="ECO:0007669"/>
    <property type="project" value="InterPro"/>
</dbReference>
<dbReference type="NCBIfam" id="TIGR01374">
    <property type="entry name" value="soxD"/>
    <property type="match status" value="1"/>
</dbReference>
<sequence length="97" mass="11125">MLLIDCPFCGKRPEVEFRCGGEAHIARPANPFAVDDQAWGEHLFVRKNPRGLHAERWIHAHGCGRWFNAIRDTYTDRFVETYKAGERPSVDLSEARA</sequence>
<evidence type="ECO:0000313" key="2">
    <source>
        <dbReference type="Proteomes" id="UP000291613"/>
    </source>
</evidence>
<dbReference type="RefSeq" id="WP_131004665.1">
    <property type="nucleotide sequence ID" value="NZ_JBHSZR010000010.1"/>
</dbReference>
<dbReference type="InterPro" id="IPR006279">
    <property type="entry name" value="SoxD"/>
</dbReference>
<gene>
    <name evidence="1" type="ORF">EYR15_16450</name>
</gene>
<protein>
    <submittedName>
        <fullName evidence="1">Sarcosine oxidase subunit delta family protein</fullName>
    </submittedName>
</protein>
<name>A0A4Q9GBM1_9HYPH</name>
<dbReference type="InterPro" id="IPR038561">
    <property type="entry name" value="SoxD_sf"/>
</dbReference>
<dbReference type="Pfam" id="PF04267">
    <property type="entry name" value="SoxD"/>
    <property type="match status" value="1"/>
</dbReference>
<dbReference type="EMBL" id="SIUB01000011">
    <property type="protein sequence ID" value="TBN47329.1"/>
    <property type="molecule type" value="Genomic_DNA"/>
</dbReference>
<dbReference type="AlphaFoldDB" id="A0A4Q9GBM1"/>
<dbReference type="Gene3D" id="3.30.2270.10">
    <property type="entry name" value="Folate-binding superfamily"/>
    <property type="match status" value="1"/>
</dbReference>
<reference evidence="1 2" key="1">
    <citation type="submission" date="2019-02" db="EMBL/GenBank/DDBJ databases">
        <title>Hansschlegelia quercus sp. nov., a novel methylotrophic bacterium from buds of oak (Quercus robur L.).</title>
        <authorList>
            <person name="Agafonova N.V."/>
            <person name="Kaparullina E.N."/>
            <person name="Grouzdev D.S."/>
            <person name="Doronina N.V."/>
        </authorList>
    </citation>
    <scope>NUCLEOTIDE SEQUENCE [LARGE SCALE GENOMIC DNA]</scope>
    <source>
        <strain evidence="1 2">Dub</strain>
    </source>
</reference>
<comment type="caution">
    <text evidence="1">The sequence shown here is derived from an EMBL/GenBank/DDBJ whole genome shotgun (WGS) entry which is preliminary data.</text>
</comment>